<dbReference type="SUPFAM" id="SSF46579">
    <property type="entry name" value="Prefoldin"/>
    <property type="match status" value="1"/>
</dbReference>
<dbReference type="GO" id="GO:0005737">
    <property type="term" value="C:cytoplasm"/>
    <property type="evidence" value="ECO:0000318"/>
    <property type="project" value="GO_Central"/>
</dbReference>
<reference evidence="9" key="1">
    <citation type="journal article" date="2002" name="Science">
        <title>The draft genome of Ciona intestinalis: insights into chordate and vertebrate origins.</title>
        <authorList>
            <person name="Dehal P."/>
            <person name="Satou Y."/>
            <person name="Campbell R.K."/>
            <person name="Chapman J."/>
            <person name="Degnan B."/>
            <person name="De Tomaso A."/>
            <person name="Davidson B."/>
            <person name="Di Gregorio A."/>
            <person name="Gelpke M."/>
            <person name="Goodstein D.M."/>
            <person name="Harafuji N."/>
            <person name="Hastings K.E."/>
            <person name="Ho I."/>
            <person name="Hotta K."/>
            <person name="Huang W."/>
            <person name="Kawashima T."/>
            <person name="Lemaire P."/>
            <person name="Martinez D."/>
            <person name="Meinertzhagen I.A."/>
            <person name="Necula S."/>
            <person name="Nonaka M."/>
            <person name="Putnam N."/>
            <person name="Rash S."/>
            <person name="Saiga H."/>
            <person name="Satake M."/>
            <person name="Terry A."/>
            <person name="Yamada L."/>
            <person name="Wang H.G."/>
            <person name="Awazu S."/>
            <person name="Azumi K."/>
            <person name="Boore J."/>
            <person name="Branno M."/>
            <person name="Chin-Bow S."/>
            <person name="DeSantis R."/>
            <person name="Doyle S."/>
            <person name="Francino P."/>
            <person name="Keys D.N."/>
            <person name="Haga S."/>
            <person name="Hayashi H."/>
            <person name="Hino K."/>
            <person name="Imai K.S."/>
            <person name="Inaba K."/>
            <person name="Kano S."/>
            <person name="Kobayashi K."/>
            <person name="Kobayashi M."/>
            <person name="Lee B.I."/>
            <person name="Makabe K.W."/>
            <person name="Manohar C."/>
            <person name="Matassi G."/>
            <person name="Medina M."/>
            <person name="Mochizuki Y."/>
            <person name="Mount S."/>
            <person name="Morishita T."/>
            <person name="Miura S."/>
            <person name="Nakayama A."/>
            <person name="Nishizaka S."/>
            <person name="Nomoto H."/>
            <person name="Ohta F."/>
            <person name="Oishi K."/>
            <person name="Rigoutsos I."/>
            <person name="Sano M."/>
            <person name="Sasaki A."/>
            <person name="Sasakura Y."/>
            <person name="Shoguchi E."/>
            <person name="Shin-i T."/>
            <person name="Spagnuolo A."/>
            <person name="Stainier D."/>
            <person name="Suzuki M.M."/>
            <person name="Tassy O."/>
            <person name="Takatori N."/>
            <person name="Tokuoka M."/>
            <person name="Yagi K."/>
            <person name="Yoshizaki F."/>
            <person name="Wada S."/>
            <person name="Zhang C."/>
            <person name="Hyatt P.D."/>
            <person name="Larimer F."/>
            <person name="Detter C."/>
            <person name="Doggett N."/>
            <person name="Glavina T."/>
            <person name="Hawkins T."/>
            <person name="Richardson P."/>
            <person name="Lucas S."/>
            <person name="Kohara Y."/>
            <person name="Levine M."/>
            <person name="Satoh N."/>
            <person name="Rokhsar D.S."/>
        </authorList>
    </citation>
    <scope>NUCLEOTIDE SEQUENCE [LARGE SCALE GENOMIC DNA]</scope>
</reference>
<organism evidence="8 9">
    <name type="scientific">Ciona intestinalis</name>
    <name type="common">Transparent sea squirt</name>
    <name type="synonym">Ascidia intestinalis</name>
    <dbReference type="NCBI Taxonomy" id="7719"/>
    <lineage>
        <taxon>Eukaryota</taxon>
        <taxon>Metazoa</taxon>
        <taxon>Chordata</taxon>
        <taxon>Tunicata</taxon>
        <taxon>Ascidiacea</taxon>
        <taxon>Phlebobranchia</taxon>
        <taxon>Cionidae</taxon>
        <taxon>Ciona</taxon>
    </lineage>
</organism>
<sequence>VLITMSSDKEEVQVTLEDQKKINLFAKKNGNLNEIETELEEIKKALQNIEDAGDDLLLLEDEDSEAIPYQLGEVFIQHNLEETQGLLEKEKDKYEQRMKQLKEEAGEIESMMKELKVQLYAKFGDNINLEA</sequence>
<reference evidence="8" key="3">
    <citation type="submission" date="2025-09" db="UniProtKB">
        <authorList>
            <consortium name="Ensembl"/>
        </authorList>
    </citation>
    <scope>IDENTIFICATION</scope>
</reference>
<comment type="function">
    <text evidence="3 6">Binds specifically to cytosolic chaperonin (c-CPN) and transfers target proteins to it. Binds to nascent polypeptide chain and promotes folding in an environment in which there are many competing pathways for nonnative proteins.</text>
</comment>
<proteinExistence type="inferred from homology"/>
<dbReference type="PANTHER" id="PTHR21100">
    <property type="entry name" value="PREFOLDIN SUBUNIT 4"/>
    <property type="match status" value="1"/>
</dbReference>
<dbReference type="FunFam" id="1.10.287.370:FF:000005">
    <property type="entry name" value="Prefoldin subunit 4"/>
    <property type="match status" value="1"/>
</dbReference>
<dbReference type="Proteomes" id="UP000008144">
    <property type="component" value="Unassembled WGS sequence"/>
</dbReference>
<dbReference type="OMA" id="INKLARN"/>
<evidence type="ECO:0000256" key="2">
    <source>
        <dbReference type="ARBA" id="ARBA00023186"/>
    </source>
</evidence>
<dbReference type="GO" id="GO:0016272">
    <property type="term" value="C:prefoldin complex"/>
    <property type="evidence" value="ECO:0000318"/>
    <property type="project" value="GO_Central"/>
</dbReference>
<evidence type="ECO:0000256" key="3">
    <source>
        <dbReference type="ARBA" id="ARBA00024667"/>
    </source>
</evidence>
<protein>
    <recommendedName>
        <fullName evidence="5 6">Prefoldin subunit 4</fullName>
    </recommendedName>
</protein>
<dbReference type="InParanoid" id="H2XVT6"/>
<evidence type="ECO:0000313" key="8">
    <source>
        <dbReference type="Ensembl" id="ENSCINP00000033770.1"/>
    </source>
</evidence>
<evidence type="ECO:0000256" key="6">
    <source>
        <dbReference type="PIRNR" id="PIRNR016477"/>
    </source>
</evidence>
<dbReference type="Ensembl" id="ENSCINT00000031807.1">
    <property type="protein sequence ID" value="ENSCINP00000033770.1"/>
    <property type="gene ID" value="ENSCING00000022624.1"/>
</dbReference>
<dbReference type="HOGENOM" id="CLU_130032_0_0_1"/>
<evidence type="ECO:0000256" key="7">
    <source>
        <dbReference type="SAM" id="Coils"/>
    </source>
</evidence>
<feature type="coiled-coil region" evidence="7">
    <location>
        <begin position="25"/>
        <end position="118"/>
    </location>
</feature>
<dbReference type="Pfam" id="PF01920">
    <property type="entry name" value="Prefoldin_2"/>
    <property type="match status" value="1"/>
</dbReference>
<dbReference type="CDD" id="cd23165">
    <property type="entry name" value="Prefoldin_4"/>
    <property type="match status" value="1"/>
</dbReference>
<keyword evidence="2 6" id="KW-0143">Chaperone</keyword>
<dbReference type="Gene3D" id="1.10.287.370">
    <property type="match status" value="1"/>
</dbReference>
<evidence type="ECO:0000313" key="9">
    <source>
        <dbReference type="Proteomes" id="UP000008144"/>
    </source>
</evidence>
<dbReference type="PIRSF" id="PIRSF016477">
    <property type="entry name" value="Prefoldin_subunit_4"/>
    <property type="match status" value="1"/>
</dbReference>
<dbReference type="FunCoup" id="H2XVT6">
    <property type="interactions" value="914"/>
</dbReference>
<reference evidence="8" key="2">
    <citation type="submission" date="2025-08" db="UniProtKB">
        <authorList>
            <consortium name="Ensembl"/>
        </authorList>
    </citation>
    <scope>IDENTIFICATION</scope>
</reference>
<comment type="subunit">
    <text evidence="4">Heterohexamer of two PFD-alpha type and four PFD-beta type subunits. Interacts with URI1; the interaction is phosphorylation-dependent and occurs in a growth-dependent manner.</text>
</comment>
<dbReference type="GO" id="GO:0051082">
    <property type="term" value="F:unfolded protein binding"/>
    <property type="evidence" value="ECO:0000318"/>
    <property type="project" value="GO_Central"/>
</dbReference>
<accession>H2XVT6</accession>
<evidence type="ECO:0000256" key="4">
    <source>
        <dbReference type="ARBA" id="ARBA00062093"/>
    </source>
</evidence>
<evidence type="ECO:0000256" key="1">
    <source>
        <dbReference type="ARBA" id="ARBA00008045"/>
    </source>
</evidence>
<keyword evidence="9" id="KW-1185">Reference proteome</keyword>
<dbReference type="InterPro" id="IPR009053">
    <property type="entry name" value="Prefoldin"/>
</dbReference>
<dbReference type="GO" id="GO:0006457">
    <property type="term" value="P:protein folding"/>
    <property type="evidence" value="ECO:0000318"/>
    <property type="project" value="GO_Central"/>
</dbReference>
<comment type="similarity">
    <text evidence="1 6">Belongs to the prefoldin subunit beta family.</text>
</comment>
<dbReference type="InterPro" id="IPR002777">
    <property type="entry name" value="PFD_beta-like"/>
</dbReference>
<evidence type="ECO:0000256" key="5">
    <source>
        <dbReference type="ARBA" id="ARBA00067451"/>
    </source>
</evidence>
<dbReference type="GeneTree" id="ENSGT00390000006696"/>
<dbReference type="InterPro" id="IPR016661">
    <property type="entry name" value="PFDN4"/>
</dbReference>
<keyword evidence="7" id="KW-0175">Coiled coil</keyword>
<dbReference type="AlphaFoldDB" id="H2XVT6"/>
<name>H2XVT6_CIOIN</name>
<dbReference type="PANTHER" id="PTHR21100:SF9">
    <property type="entry name" value="PREFOLDIN SUBUNIT 4"/>
    <property type="match status" value="1"/>
</dbReference>
<dbReference type="STRING" id="7719.ENSCINP00000033770"/>